<proteinExistence type="predicted"/>
<organism evidence="2 3">
    <name type="scientific">Cryobacterium psychrotolerans</name>
    <dbReference type="NCBI Taxonomy" id="386301"/>
    <lineage>
        <taxon>Bacteria</taxon>
        <taxon>Bacillati</taxon>
        <taxon>Actinomycetota</taxon>
        <taxon>Actinomycetes</taxon>
        <taxon>Micrococcales</taxon>
        <taxon>Microbacteriaceae</taxon>
        <taxon>Cryobacterium</taxon>
    </lineage>
</organism>
<dbReference type="AlphaFoldDB" id="A0A1G9DSB2"/>
<protein>
    <recommendedName>
        <fullName evidence="1">DUF5655 domain-containing protein</fullName>
    </recommendedName>
</protein>
<dbReference type="InterPro" id="IPR025629">
    <property type="entry name" value="DUF4287"/>
</dbReference>
<dbReference type="STRING" id="386301.SAMN05216282_11017"/>
<gene>
    <name evidence="2" type="ORF">SAMN05216282_11017</name>
</gene>
<sequence>MINSLAVNTGHSLEEWFVVLEATGLGKHTDLMNHLKREHGLGHGFANSIVLLFRARDTDQGDDALVAAQYTGPKAALRPTYDALVAAVSGFGPDVEIAPKKATVSLRRSKQFALIEPGSKRLQVGINLTGTPPTERLLEAGGMCTHKVWVTAQDEIDDELIGWLRAAYDRA</sequence>
<feature type="domain" description="DUF5655" evidence="1">
    <location>
        <begin position="67"/>
        <end position="169"/>
    </location>
</feature>
<evidence type="ECO:0000259" key="1">
    <source>
        <dbReference type="Pfam" id="PF18899"/>
    </source>
</evidence>
<name>A0A1G9DSB2_9MICO</name>
<keyword evidence="3" id="KW-1185">Reference proteome</keyword>
<reference evidence="2 3" key="1">
    <citation type="submission" date="2016-10" db="EMBL/GenBank/DDBJ databases">
        <authorList>
            <person name="de Groot N.N."/>
        </authorList>
    </citation>
    <scope>NUCLEOTIDE SEQUENCE [LARGE SCALE GENOMIC DNA]</scope>
    <source>
        <strain evidence="2 3">CGMCC 1.5382</strain>
    </source>
</reference>
<dbReference type="Pfam" id="PF14117">
    <property type="entry name" value="DUF4287"/>
    <property type="match status" value="1"/>
</dbReference>
<dbReference type="Proteomes" id="UP000198701">
    <property type="component" value="Unassembled WGS sequence"/>
</dbReference>
<evidence type="ECO:0000313" key="2">
    <source>
        <dbReference type="EMBL" id="SDK66787.1"/>
    </source>
</evidence>
<dbReference type="InterPro" id="IPR043714">
    <property type="entry name" value="DUF5655"/>
</dbReference>
<dbReference type="Pfam" id="PF18899">
    <property type="entry name" value="DUF5655"/>
    <property type="match status" value="1"/>
</dbReference>
<evidence type="ECO:0000313" key="3">
    <source>
        <dbReference type="Proteomes" id="UP000198701"/>
    </source>
</evidence>
<dbReference type="EMBL" id="FNFU01000010">
    <property type="protein sequence ID" value="SDK66787.1"/>
    <property type="molecule type" value="Genomic_DNA"/>
</dbReference>
<accession>A0A1G9DSB2</accession>